<dbReference type="InterPro" id="IPR004330">
    <property type="entry name" value="FAR1_DNA_bnd_dom"/>
</dbReference>
<accession>A0A835ID93</accession>
<evidence type="ECO:0000313" key="3">
    <source>
        <dbReference type="EMBL" id="KAF9615029.1"/>
    </source>
</evidence>
<feature type="region of interest" description="Disordered" evidence="1">
    <location>
        <begin position="493"/>
        <end position="512"/>
    </location>
</feature>
<dbReference type="OrthoDB" id="10629426at2759"/>
<dbReference type="EMBL" id="JADFTS010000003">
    <property type="protein sequence ID" value="KAF9615029.1"/>
    <property type="molecule type" value="Genomic_DNA"/>
</dbReference>
<dbReference type="Proteomes" id="UP000631114">
    <property type="component" value="Unassembled WGS sequence"/>
</dbReference>
<feature type="region of interest" description="Disordered" evidence="1">
    <location>
        <begin position="1"/>
        <end position="29"/>
    </location>
</feature>
<protein>
    <recommendedName>
        <fullName evidence="2">FAR1 domain-containing protein</fullName>
    </recommendedName>
</protein>
<organism evidence="3 4">
    <name type="scientific">Coptis chinensis</name>
    <dbReference type="NCBI Taxonomy" id="261450"/>
    <lineage>
        <taxon>Eukaryota</taxon>
        <taxon>Viridiplantae</taxon>
        <taxon>Streptophyta</taxon>
        <taxon>Embryophyta</taxon>
        <taxon>Tracheophyta</taxon>
        <taxon>Spermatophyta</taxon>
        <taxon>Magnoliopsida</taxon>
        <taxon>Ranunculales</taxon>
        <taxon>Ranunculaceae</taxon>
        <taxon>Coptidoideae</taxon>
        <taxon>Coptis</taxon>
    </lineage>
</organism>
<name>A0A835ID93_9MAGN</name>
<feature type="compositionally biased region" description="Basic and acidic residues" evidence="1">
    <location>
        <begin position="1"/>
        <end position="11"/>
    </location>
</feature>
<dbReference type="PANTHER" id="PTHR46328">
    <property type="entry name" value="FAR-RED IMPAIRED RESPONSIVE (FAR1) FAMILY PROTEIN-RELATED"/>
    <property type="match status" value="1"/>
</dbReference>
<gene>
    <name evidence="3" type="ORF">IFM89_021600</name>
</gene>
<feature type="domain" description="FAR1" evidence="2">
    <location>
        <begin position="106"/>
        <end position="152"/>
    </location>
</feature>
<evidence type="ECO:0000259" key="2">
    <source>
        <dbReference type="Pfam" id="PF03101"/>
    </source>
</evidence>
<feature type="compositionally biased region" description="Polar residues" evidence="1">
    <location>
        <begin position="494"/>
        <end position="504"/>
    </location>
</feature>
<dbReference type="PANTHER" id="PTHR46328:SF27">
    <property type="entry name" value="OS12G0287500 PROTEIN"/>
    <property type="match status" value="1"/>
</dbReference>
<evidence type="ECO:0000313" key="4">
    <source>
        <dbReference type="Proteomes" id="UP000631114"/>
    </source>
</evidence>
<sequence>MEEEGRQDVVRDVNMLENDSNSSKSDSYDDGVEILDEQMEEESEVVVKGVISLEMAKGGCEEGKKDNVEVEVNGKDKQVDDNVEEERNESYPRVGMEFKSQEEAYEFYCWYAMKTGFKVRKNSTCRSRRSNQVIGRNYVCSRQGVKDHSRESTRDMPLSEFVTLFEKSVIFERGKEYNADSESNNGSPSLRFAIDIEKEAAKIYTKEIFQKFQDQLSEGICYRHKKEAINIAAKGSASTEAFKIAILCLHNAMKEVEAALKKDSTERTACNINVVSGNKDNTTVGRVEKSLENQSTPFVLPTVKQKGRPKGLKPRGDKLPVKKMSVTKKTPSKPHTLVSSQISFAAPNKNAYEPQQNRGKFGQNLQLKIAVENDQFQRSKRPAVPNPISNHQSENMASHSYYQPSARELEFHTLSHASPATEDLSNFTQSYYMNDTHPFSLVSPTQHFHCLNQDSSVVGQSLGISQHDGLVANSSYLRRYQLGQGNPPAFVISPHQSQGNTSIDLNGPNRDL</sequence>
<evidence type="ECO:0000256" key="1">
    <source>
        <dbReference type="SAM" id="MobiDB-lite"/>
    </source>
</evidence>
<dbReference type="Pfam" id="PF03101">
    <property type="entry name" value="FAR1"/>
    <property type="match status" value="1"/>
</dbReference>
<reference evidence="3 4" key="1">
    <citation type="submission" date="2020-10" db="EMBL/GenBank/DDBJ databases">
        <title>The Coptis chinensis genome and diversification of protoberbering-type alkaloids.</title>
        <authorList>
            <person name="Wang B."/>
            <person name="Shu S."/>
            <person name="Song C."/>
            <person name="Liu Y."/>
        </authorList>
    </citation>
    <scope>NUCLEOTIDE SEQUENCE [LARGE SCALE GENOMIC DNA]</scope>
    <source>
        <strain evidence="3">HL-2020</strain>
        <tissue evidence="3">Leaf</tissue>
    </source>
</reference>
<dbReference type="AlphaFoldDB" id="A0A835ID93"/>
<proteinExistence type="predicted"/>
<keyword evidence="4" id="KW-1185">Reference proteome</keyword>
<comment type="caution">
    <text evidence="3">The sequence shown here is derived from an EMBL/GenBank/DDBJ whole genome shotgun (WGS) entry which is preliminary data.</text>
</comment>